<dbReference type="Gene3D" id="3.40.50.150">
    <property type="entry name" value="Vaccinia Virus protein VP39"/>
    <property type="match status" value="1"/>
</dbReference>
<dbReference type="CDD" id="cd02440">
    <property type="entry name" value="AdoMet_MTases"/>
    <property type="match status" value="1"/>
</dbReference>
<dbReference type="InterPro" id="IPR025714">
    <property type="entry name" value="Methyltranfer_dom"/>
</dbReference>
<keyword evidence="3" id="KW-1185">Reference proteome</keyword>
<dbReference type="EMBL" id="CP064786">
    <property type="protein sequence ID" value="QSG02936.1"/>
    <property type="molecule type" value="Genomic_DNA"/>
</dbReference>
<accession>A0A897MXQ9</accession>
<dbReference type="GO" id="GO:0008168">
    <property type="term" value="F:methyltransferase activity"/>
    <property type="evidence" value="ECO:0007669"/>
    <property type="project" value="UniProtKB-KW"/>
</dbReference>
<dbReference type="Pfam" id="PF13847">
    <property type="entry name" value="Methyltransf_31"/>
    <property type="match status" value="1"/>
</dbReference>
<proteinExistence type="predicted"/>
<sequence>METRQSEQIRDGWGSVLFVDLRNFTNLLEFYGTKKLESVLDQVFVSFKRVVESYGGTVDKLIGDGMMAVFRDDRERDCEANAVRAAGEMLHQRLPNLEHRTNLNLEIGIGISSGELKRTTIADIDETIISRNVNIASRLQSLCKKFDIAIITDKETRENIDGLAQGYTFRLIPDQRIEGIYERIDVFEICSLEEYDGDYLTRYNEAAQHYSAGEFSKALEFFVSAYSDMSQKQDRTLLHHFASECFDRLDNSDSLFQNADNYENNSTTQRTQADYLLWRLEQFIDKRDLVPSRMLDIGCGSGTLTVGIAEQYSTTELVGIDESQAQIQKARQDHSHSRVQYETADIVEYGPVDPFDVIVSNSTMHWVQPQDKAYKNIFQHLKPGGLIAIHQGGKGCYSELHDAAEQAYKELGFEEYFDDFQFPLIYYDKDEMEHLLREHGFEPLKINQMESEQPDTLVDDFAEASLLSYRKQLANDAEKQAFVERYKSIAEKYDKIDTTRIYAFAVRPSNQ</sequence>
<dbReference type="KEGG" id="hara:AArcS_1726"/>
<dbReference type="InterPro" id="IPR001054">
    <property type="entry name" value="A/G_cyclase"/>
</dbReference>
<organism evidence="2 3">
    <name type="scientific">Natranaeroarchaeum sulfidigenes</name>
    <dbReference type="NCBI Taxonomy" id="2784880"/>
    <lineage>
        <taxon>Archaea</taxon>
        <taxon>Methanobacteriati</taxon>
        <taxon>Methanobacteriota</taxon>
        <taxon>Stenosarchaea group</taxon>
        <taxon>Halobacteria</taxon>
        <taxon>Halobacteriales</taxon>
        <taxon>Natronoarchaeaceae</taxon>
        <taxon>Natranaeroarchaeum</taxon>
    </lineage>
</organism>
<name>A0A897MXQ9_9EURY</name>
<dbReference type="SMART" id="SM00044">
    <property type="entry name" value="CYCc"/>
    <property type="match status" value="1"/>
</dbReference>
<feature type="domain" description="Guanylate cyclase" evidence="1">
    <location>
        <begin position="15"/>
        <end position="140"/>
    </location>
</feature>
<dbReference type="Proteomes" id="UP000663586">
    <property type="component" value="Chromosome"/>
</dbReference>
<dbReference type="GO" id="GO:0032259">
    <property type="term" value="P:methylation"/>
    <property type="evidence" value="ECO:0007669"/>
    <property type="project" value="UniProtKB-KW"/>
</dbReference>
<dbReference type="Gene3D" id="3.30.70.1230">
    <property type="entry name" value="Nucleotide cyclase"/>
    <property type="match status" value="1"/>
</dbReference>
<dbReference type="PROSITE" id="PS50125">
    <property type="entry name" value="GUANYLATE_CYCLASE_2"/>
    <property type="match status" value="1"/>
</dbReference>
<keyword evidence="2" id="KW-0489">Methyltransferase</keyword>
<evidence type="ECO:0000259" key="1">
    <source>
        <dbReference type="PROSITE" id="PS50125"/>
    </source>
</evidence>
<evidence type="ECO:0000313" key="3">
    <source>
        <dbReference type="Proteomes" id="UP000663586"/>
    </source>
</evidence>
<dbReference type="InterPro" id="IPR029787">
    <property type="entry name" value="Nucleotide_cyclase"/>
</dbReference>
<dbReference type="InterPro" id="IPR029063">
    <property type="entry name" value="SAM-dependent_MTases_sf"/>
</dbReference>
<protein>
    <submittedName>
        <fullName evidence="2">SAM-dependent methyltransferase</fullName>
    </submittedName>
</protein>
<gene>
    <name evidence="2" type="ORF">AArcS_1726</name>
</gene>
<dbReference type="GeneID" id="70685105"/>
<dbReference type="GO" id="GO:0009190">
    <property type="term" value="P:cyclic nucleotide biosynthetic process"/>
    <property type="evidence" value="ECO:0007669"/>
    <property type="project" value="InterPro"/>
</dbReference>
<dbReference type="GO" id="GO:0035556">
    <property type="term" value="P:intracellular signal transduction"/>
    <property type="evidence" value="ECO:0007669"/>
    <property type="project" value="InterPro"/>
</dbReference>
<dbReference type="AlphaFoldDB" id="A0A897MXQ9"/>
<dbReference type="SUPFAM" id="SSF53335">
    <property type="entry name" value="S-adenosyl-L-methionine-dependent methyltransferases"/>
    <property type="match status" value="1"/>
</dbReference>
<evidence type="ECO:0000313" key="2">
    <source>
        <dbReference type="EMBL" id="QSG02936.1"/>
    </source>
</evidence>
<dbReference type="CDD" id="cd07302">
    <property type="entry name" value="CHD"/>
    <property type="match status" value="1"/>
</dbReference>
<dbReference type="SUPFAM" id="SSF55073">
    <property type="entry name" value="Nucleotide cyclase"/>
    <property type="match status" value="1"/>
</dbReference>
<keyword evidence="2" id="KW-0808">Transferase</keyword>
<dbReference type="RefSeq" id="WP_238477005.1">
    <property type="nucleotide sequence ID" value="NZ_CP064786.1"/>
</dbReference>
<reference evidence="2" key="1">
    <citation type="submission" date="2020-11" db="EMBL/GenBank/DDBJ databases">
        <title>Carbohydrate-dependent, anaerobic sulfur respiration: A novel catabolism in halophilic archaea.</title>
        <authorList>
            <person name="Sorokin D.Y."/>
            <person name="Messina E."/>
            <person name="Smedile F."/>
            <person name="La Cono V."/>
            <person name="Hallsworth J.E."/>
            <person name="Yakimov M.M."/>
        </authorList>
    </citation>
    <scope>NUCLEOTIDE SEQUENCE</scope>
    <source>
        <strain evidence="2">AArc-S</strain>
    </source>
</reference>
<dbReference type="PANTHER" id="PTHR43861">
    <property type="entry name" value="TRANS-ACONITATE 2-METHYLTRANSFERASE-RELATED"/>
    <property type="match status" value="1"/>
</dbReference>
<dbReference type="Pfam" id="PF00211">
    <property type="entry name" value="Guanylate_cyc"/>
    <property type="match status" value="1"/>
</dbReference>